<evidence type="ECO:0000313" key="3">
    <source>
        <dbReference type="Proteomes" id="UP001341840"/>
    </source>
</evidence>
<sequence length="113" mass="12452">MEESTISASRKAENPLNHGTRKKVRTENLIDIDHTTSRPEAVSTIDDLSASYPVFASPSQSQTSLNSKNKRKVGQILHSPFQDITNITTNPELNGIVNIPLLEVRNRTASTPL</sequence>
<evidence type="ECO:0000256" key="1">
    <source>
        <dbReference type="SAM" id="MobiDB-lite"/>
    </source>
</evidence>
<keyword evidence="3" id="KW-1185">Reference proteome</keyword>
<protein>
    <submittedName>
        <fullName evidence="2">Uncharacterized protein</fullName>
    </submittedName>
</protein>
<proteinExistence type="predicted"/>
<dbReference type="Proteomes" id="UP001341840">
    <property type="component" value="Unassembled WGS sequence"/>
</dbReference>
<comment type="caution">
    <text evidence="2">The sequence shown here is derived from an EMBL/GenBank/DDBJ whole genome shotgun (WGS) entry which is preliminary data.</text>
</comment>
<feature type="region of interest" description="Disordered" evidence="1">
    <location>
        <begin position="1"/>
        <end position="25"/>
    </location>
</feature>
<reference evidence="2 3" key="1">
    <citation type="journal article" date="2023" name="Plants (Basel)">
        <title>Bridging the Gap: Combining Genomics and Transcriptomics Approaches to Understand Stylosanthes scabra, an Orphan Legume from the Brazilian Caatinga.</title>
        <authorList>
            <person name="Ferreira-Neto J.R.C."/>
            <person name="da Silva M.D."/>
            <person name="Binneck E."/>
            <person name="de Melo N.F."/>
            <person name="da Silva R.H."/>
            <person name="de Melo A.L.T.M."/>
            <person name="Pandolfi V."/>
            <person name="Bustamante F.O."/>
            <person name="Brasileiro-Vidal A.C."/>
            <person name="Benko-Iseppon A.M."/>
        </authorList>
    </citation>
    <scope>NUCLEOTIDE SEQUENCE [LARGE SCALE GENOMIC DNA]</scope>
    <source>
        <tissue evidence="2">Leaves</tissue>
    </source>
</reference>
<organism evidence="2 3">
    <name type="scientific">Stylosanthes scabra</name>
    <dbReference type="NCBI Taxonomy" id="79078"/>
    <lineage>
        <taxon>Eukaryota</taxon>
        <taxon>Viridiplantae</taxon>
        <taxon>Streptophyta</taxon>
        <taxon>Embryophyta</taxon>
        <taxon>Tracheophyta</taxon>
        <taxon>Spermatophyta</taxon>
        <taxon>Magnoliopsida</taxon>
        <taxon>eudicotyledons</taxon>
        <taxon>Gunneridae</taxon>
        <taxon>Pentapetalae</taxon>
        <taxon>rosids</taxon>
        <taxon>fabids</taxon>
        <taxon>Fabales</taxon>
        <taxon>Fabaceae</taxon>
        <taxon>Papilionoideae</taxon>
        <taxon>50 kb inversion clade</taxon>
        <taxon>dalbergioids sensu lato</taxon>
        <taxon>Dalbergieae</taxon>
        <taxon>Pterocarpus clade</taxon>
        <taxon>Stylosanthes</taxon>
    </lineage>
</organism>
<dbReference type="EMBL" id="JASCZI010211509">
    <property type="protein sequence ID" value="MED6193456.1"/>
    <property type="molecule type" value="Genomic_DNA"/>
</dbReference>
<evidence type="ECO:0000313" key="2">
    <source>
        <dbReference type="EMBL" id="MED6193456.1"/>
    </source>
</evidence>
<gene>
    <name evidence="2" type="ORF">PIB30_019571</name>
</gene>
<accession>A0ABU6X5S4</accession>
<name>A0ABU6X5S4_9FABA</name>